<feature type="compositionally biased region" description="Basic and acidic residues" evidence="1">
    <location>
        <begin position="152"/>
        <end position="162"/>
    </location>
</feature>
<dbReference type="GO" id="GO:0005762">
    <property type="term" value="C:mitochondrial large ribosomal subunit"/>
    <property type="evidence" value="ECO:0007669"/>
    <property type="project" value="TreeGrafter"/>
</dbReference>
<dbReference type="GO" id="GO:0016150">
    <property type="term" value="F:translation release factor activity, codon nonspecific"/>
    <property type="evidence" value="ECO:0007669"/>
    <property type="project" value="TreeGrafter"/>
</dbReference>
<dbReference type="Gene3D" id="3.30.160.20">
    <property type="match status" value="1"/>
</dbReference>
<accession>A0AA43TSA3</accession>
<feature type="compositionally biased region" description="Basic and acidic residues" evidence="1">
    <location>
        <begin position="27"/>
        <end position="42"/>
    </location>
</feature>
<feature type="domain" description="Prokaryotic-type class I peptide chain release factors" evidence="2">
    <location>
        <begin position="53"/>
        <end position="183"/>
    </location>
</feature>
<evidence type="ECO:0000313" key="4">
    <source>
        <dbReference type="Proteomes" id="UP001161017"/>
    </source>
</evidence>
<dbReference type="PANTHER" id="PTHR11075:SF54">
    <property type="entry name" value="LARGE RIBOSOMAL SUBUNIT PROTEIN ML62"/>
    <property type="match status" value="1"/>
</dbReference>
<feature type="region of interest" description="Disordered" evidence="1">
    <location>
        <begin position="8"/>
        <end position="42"/>
    </location>
</feature>
<dbReference type="InterPro" id="IPR052104">
    <property type="entry name" value="Mito_Release_Factor_mL62"/>
</dbReference>
<proteinExistence type="predicted"/>
<feature type="region of interest" description="Disordered" evidence="1">
    <location>
        <begin position="144"/>
        <end position="195"/>
    </location>
</feature>
<keyword evidence="4" id="KW-1185">Reference proteome</keyword>
<dbReference type="AlphaFoldDB" id="A0AA43TSA3"/>
<evidence type="ECO:0000259" key="2">
    <source>
        <dbReference type="Pfam" id="PF00472"/>
    </source>
</evidence>
<gene>
    <name evidence="3" type="ORF">OHK93_000174</name>
</gene>
<dbReference type="EMBL" id="JAPUFD010000001">
    <property type="protein sequence ID" value="MDI1485040.1"/>
    <property type="molecule type" value="Genomic_DNA"/>
</dbReference>
<name>A0AA43TSA3_9LECA</name>
<organism evidence="3 4">
    <name type="scientific">Ramalina farinacea</name>
    <dbReference type="NCBI Taxonomy" id="258253"/>
    <lineage>
        <taxon>Eukaryota</taxon>
        <taxon>Fungi</taxon>
        <taxon>Dikarya</taxon>
        <taxon>Ascomycota</taxon>
        <taxon>Pezizomycotina</taxon>
        <taxon>Lecanoromycetes</taxon>
        <taxon>OSLEUM clade</taxon>
        <taxon>Lecanoromycetidae</taxon>
        <taxon>Lecanorales</taxon>
        <taxon>Lecanorineae</taxon>
        <taxon>Ramalinaceae</taxon>
        <taxon>Ramalina</taxon>
    </lineage>
</organism>
<protein>
    <recommendedName>
        <fullName evidence="2">Prokaryotic-type class I peptide chain release factors domain-containing protein</fullName>
    </recommendedName>
</protein>
<dbReference type="PANTHER" id="PTHR11075">
    <property type="entry name" value="PEPTIDE CHAIN RELEASE FACTOR"/>
    <property type="match status" value="1"/>
</dbReference>
<dbReference type="GO" id="GO:0004045">
    <property type="term" value="F:peptidyl-tRNA hydrolase activity"/>
    <property type="evidence" value="ECO:0007669"/>
    <property type="project" value="TreeGrafter"/>
</dbReference>
<dbReference type="GO" id="GO:0070126">
    <property type="term" value="P:mitochondrial translational termination"/>
    <property type="evidence" value="ECO:0007669"/>
    <property type="project" value="TreeGrafter"/>
</dbReference>
<comment type="caution">
    <text evidence="3">The sequence shown here is derived from an EMBL/GenBank/DDBJ whole genome shotgun (WGS) entry which is preliminary data.</text>
</comment>
<evidence type="ECO:0000313" key="3">
    <source>
        <dbReference type="EMBL" id="MDI1485040.1"/>
    </source>
</evidence>
<dbReference type="Pfam" id="PF00472">
    <property type="entry name" value="RF-1"/>
    <property type="match status" value="1"/>
</dbReference>
<dbReference type="SUPFAM" id="SSF110916">
    <property type="entry name" value="Peptidyl-tRNA hydrolase domain-like"/>
    <property type="match status" value="1"/>
</dbReference>
<reference evidence="3" key="1">
    <citation type="journal article" date="2023" name="Genome Biol. Evol.">
        <title>First Whole Genome Sequence and Flow Cytometry Genome Size Data for the Lichen-Forming Fungus Ramalina farinacea (Ascomycota).</title>
        <authorList>
            <person name="Llewellyn T."/>
            <person name="Mian S."/>
            <person name="Hill R."/>
            <person name="Leitch I.J."/>
            <person name="Gaya E."/>
        </authorList>
    </citation>
    <scope>NUCLEOTIDE SEQUENCE</scope>
    <source>
        <strain evidence="3">LIQ254RAFAR</strain>
    </source>
</reference>
<dbReference type="InterPro" id="IPR000352">
    <property type="entry name" value="Pep_chain_release_fac_I"/>
</dbReference>
<feature type="compositionally biased region" description="Basic residues" evidence="1">
    <location>
        <begin position="174"/>
        <end position="186"/>
    </location>
</feature>
<feature type="compositionally biased region" description="Polar residues" evidence="1">
    <location>
        <begin position="9"/>
        <end position="25"/>
    </location>
</feature>
<evidence type="ECO:0000256" key="1">
    <source>
        <dbReference type="SAM" id="MobiDB-lite"/>
    </source>
</evidence>
<sequence>MLRRISIKPSLQQVTSQHHFGTSNRLADPRPLDAESEEEHRQARQWMNDVDVKEIAKSMCDISFSRSSGPGGQNVNKVSSKATFRLDVDRFLPQVPKLLHESIKSSRYYANKSNSLVIQADTSRSQGDNVRDCYTKLHQALKDAAKSSIKGESSREQVEKVKRLQKQGNESRLRSKKSHGSKKAARKSGSSKGDL</sequence>
<dbReference type="Proteomes" id="UP001161017">
    <property type="component" value="Unassembled WGS sequence"/>
</dbReference>